<protein>
    <recommendedName>
        <fullName evidence="2">VQ domain-containing protein</fullName>
    </recommendedName>
</protein>
<feature type="domain" description="VQ" evidence="2">
    <location>
        <begin position="76"/>
        <end position="101"/>
    </location>
</feature>
<evidence type="ECO:0000313" key="3">
    <source>
        <dbReference type="EMBL" id="KAK4746111.1"/>
    </source>
</evidence>
<dbReference type="EMBL" id="JAXIOK010000021">
    <property type="protein sequence ID" value="KAK4746111.1"/>
    <property type="molecule type" value="Genomic_DNA"/>
</dbReference>
<accession>A0AAN7GHF2</accession>
<feature type="region of interest" description="Disordered" evidence="1">
    <location>
        <begin position="1"/>
        <end position="59"/>
    </location>
</feature>
<name>A0AAN7GHF2_9MYRT</name>
<dbReference type="InterPro" id="IPR039612">
    <property type="entry name" value="VQ_5/9/14"/>
</dbReference>
<dbReference type="PANTHER" id="PTHR33783:SF4">
    <property type="entry name" value="VQ MOTIF-CONTAINING PROTEIN 9"/>
    <property type="match status" value="1"/>
</dbReference>
<comment type="caution">
    <text evidence="3">The sequence shown here is derived from an EMBL/GenBank/DDBJ whole genome shotgun (WGS) entry which is preliminary data.</text>
</comment>
<organism evidence="3 4">
    <name type="scientific">Trapa incisa</name>
    <dbReference type="NCBI Taxonomy" id="236973"/>
    <lineage>
        <taxon>Eukaryota</taxon>
        <taxon>Viridiplantae</taxon>
        <taxon>Streptophyta</taxon>
        <taxon>Embryophyta</taxon>
        <taxon>Tracheophyta</taxon>
        <taxon>Spermatophyta</taxon>
        <taxon>Magnoliopsida</taxon>
        <taxon>eudicotyledons</taxon>
        <taxon>Gunneridae</taxon>
        <taxon>Pentapetalae</taxon>
        <taxon>rosids</taxon>
        <taxon>malvids</taxon>
        <taxon>Myrtales</taxon>
        <taxon>Lythraceae</taxon>
        <taxon>Trapa</taxon>
    </lineage>
</organism>
<sequence>MEKSCNSSADSASSTVTTVASSGKDGSSDRPYRLKQHLGLNKLSHRISKQPTSTLTWPEPAVDHQHQNHLLPSNLHQPPVYNINKNDFREVVQKLTGSPAHERISSSSPAPPTQPQKPPTSRLQRIRPPPLPLPNSTALASLLQPPAQPTSSSIGDTSASIGVAGGFNPIGQAATAPFSPLPPLPSVHVAAESPVSAYLSEHAHSWRLGSRCSVAGAASVPAAFRMPELPKVTLPPALARTAILPVIESAGISSSDSAITNGAHAEPKIQRVRMISGTLKLLLLHSTGKLSDLPICIFRSSCQI</sequence>
<proteinExistence type="predicted"/>
<dbReference type="AlphaFoldDB" id="A0AAN7GHF2"/>
<keyword evidence="4" id="KW-1185">Reference proteome</keyword>
<dbReference type="Pfam" id="PF05678">
    <property type="entry name" value="VQ"/>
    <property type="match status" value="1"/>
</dbReference>
<feature type="compositionally biased region" description="Pro residues" evidence="1">
    <location>
        <begin position="109"/>
        <end position="118"/>
    </location>
</feature>
<dbReference type="Proteomes" id="UP001345219">
    <property type="component" value="Chromosome 10"/>
</dbReference>
<evidence type="ECO:0000259" key="2">
    <source>
        <dbReference type="Pfam" id="PF05678"/>
    </source>
</evidence>
<dbReference type="InterPro" id="IPR008889">
    <property type="entry name" value="VQ"/>
</dbReference>
<feature type="compositionally biased region" description="Low complexity" evidence="1">
    <location>
        <begin position="7"/>
        <end position="22"/>
    </location>
</feature>
<evidence type="ECO:0000313" key="4">
    <source>
        <dbReference type="Proteomes" id="UP001345219"/>
    </source>
</evidence>
<feature type="region of interest" description="Disordered" evidence="1">
    <location>
        <begin position="96"/>
        <end position="138"/>
    </location>
</feature>
<reference evidence="3 4" key="1">
    <citation type="journal article" date="2023" name="Hortic Res">
        <title>Pangenome of water caltrop reveals structural variations and asymmetric subgenome divergence after allopolyploidization.</title>
        <authorList>
            <person name="Zhang X."/>
            <person name="Chen Y."/>
            <person name="Wang L."/>
            <person name="Yuan Y."/>
            <person name="Fang M."/>
            <person name="Shi L."/>
            <person name="Lu R."/>
            <person name="Comes H.P."/>
            <person name="Ma Y."/>
            <person name="Chen Y."/>
            <person name="Huang G."/>
            <person name="Zhou Y."/>
            <person name="Zheng Z."/>
            <person name="Qiu Y."/>
        </authorList>
    </citation>
    <scope>NUCLEOTIDE SEQUENCE [LARGE SCALE GENOMIC DNA]</scope>
    <source>
        <tissue evidence="3">Roots</tissue>
    </source>
</reference>
<gene>
    <name evidence="3" type="ORF">SAY87_012423</name>
</gene>
<dbReference type="PANTHER" id="PTHR33783">
    <property type="entry name" value="PROTEIN HAIKU1"/>
    <property type="match status" value="1"/>
</dbReference>
<evidence type="ECO:0000256" key="1">
    <source>
        <dbReference type="SAM" id="MobiDB-lite"/>
    </source>
</evidence>